<keyword evidence="5 7" id="KW-0472">Membrane</keyword>
<keyword evidence="11" id="KW-1185">Reference proteome</keyword>
<evidence type="ECO:0000256" key="2">
    <source>
        <dbReference type="ARBA" id="ARBA00022475"/>
    </source>
</evidence>
<accession>A0ABY1IYF6</accession>
<feature type="transmembrane region" description="Helical" evidence="7">
    <location>
        <begin position="435"/>
        <end position="452"/>
    </location>
</feature>
<keyword evidence="4 7" id="KW-1133">Transmembrane helix</keyword>
<dbReference type="Pfam" id="PF12805">
    <property type="entry name" value="FUSC-like"/>
    <property type="match status" value="1"/>
</dbReference>
<dbReference type="InterPro" id="IPR032692">
    <property type="entry name" value="YccS_N"/>
</dbReference>
<dbReference type="PANTHER" id="PTHR30509:SF8">
    <property type="entry name" value="INNER MEMBRANE PROTEIN YCCS"/>
    <property type="match status" value="1"/>
</dbReference>
<evidence type="ECO:0000256" key="7">
    <source>
        <dbReference type="SAM" id="Phobius"/>
    </source>
</evidence>
<dbReference type="InterPro" id="IPR049453">
    <property type="entry name" value="Memb_transporter_dom"/>
</dbReference>
<evidence type="ECO:0000313" key="11">
    <source>
        <dbReference type="Proteomes" id="UP000184216"/>
    </source>
</evidence>
<sequence>MNNCKHRLISFLLYAQKLIHNCAKVIRTILTFASKPDYMYERITKFTNSTSFLNASKVTIASVVPVLILNFLGYFELGFTIALGAFFTYPSDIPSTLKHKIKGLIVASFIVSGVNLLVNFAYPYPFLFYPFLAILLFLCSMISVYGQRATLVSFSALLSISLSFGHLHQGWEAIEYAGLIFIGGILYLIVSLVFHFVQPYKYVELQIAEGIKLTAKYLKLRGDLWSPEAKRTAIIEKQLALQVELNLINEDLRKVLIGNQNTSAATSQNRKMLLVFITLIEIQELALYTSFDHSKLHEKFDRHPEVLRTYQNVAYKLASTLKKLSKNVHHIAVYVDKHDLKNELDALEFAIFDYEKTLGKEAAAEGVLMLTNMLKYAKNQVGKIKTIQRAFSLAMQSYKLKDKDKELEKFLTPQYYPFRTLVENMSFSSSIFRHSLRLTITILIGFIVGKFLPFQNVYWILLTIVVIMRPGYGLTKERSYNRIFGTILGGLLAFGIVSLVQNHVALSIFSIVCMLLGISFTQINYKISATFVTMYVVFIYGILTPNVVEVIQFRILDSLTGAVLAFLANQFLWPAWEFINTPIHIENSIRSNRNYLKEIADFYNKKGEVPTSYRLARKHAFVEIGNLMTSFQRMMQEPKSKQKTMPLVNKLVVLNHSVLSALASLSTYIQSHQTTSASESFNYIIKTILLNLDHSISILKNEAIVTDTFFDKEDVTLQFEELKRINFNRLATDDELDKETRQAKMQEASMVIEQLIWMSNLAEKILKNTKDLKTTNPD</sequence>
<evidence type="ECO:0000256" key="5">
    <source>
        <dbReference type="ARBA" id="ARBA00023136"/>
    </source>
</evidence>
<feature type="transmembrane region" description="Helical" evidence="7">
    <location>
        <begin position="487"/>
        <end position="517"/>
    </location>
</feature>
<feature type="transmembrane region" description="Helical" evidence="7">
    <location>
        <begin position="101"/>
        <end position="120"/>
    </location>
</feature>
<gene>
    <name evidence="10" type="ORF">SAMN05444387_0530</name>
</gene>
<dbReference type="PANTHER" id="PTHR30509">
    <property type="entry name" value="P-HYDROXYBENZOIC ACID EFFLUX PUMP SUBUNIT-RELATED"/>
    <property type="match status" value="1"/>
</dbReference>
<proteinExistence type="inferred from homology"/>
<organism evidence="10 11">
    <name type="scientific">Flavobacterium pectinovorum</name>
    <dbReference type="NCBI Taxonomy" id="29533"/>
    <lineage>
        <taxon>Bacteria</taxon>
        <taxon>Pseudomonadati</taxon>
        <taxon>Bacteroidota</taxon>
        <taxon>Flavobacteriia</taxon>
        <taxon>Flavobacteriales</taxon>
        <taxon>Flavobacteriaceae</taxon>
        <taxon>Flavobacterium</taxon>
    </lineage>
</organism>
<evidence type="ECO:0000256" key="4">
    <source>
        <dbReference type="ARBA" id="ARBA00022989"/>
    </source>
</evidence>
<comment type="caution">
    <text evidence="10">The sequence shown here is derived from an EMBL/GenBank/DDBJ whole genome shotgun (WGS) entry which is preliminary data.</text>
</comment>
<keyword evidence="3 7" id="KW-0812">Transmembrane</keyword>
<feature type="domain" description="Integral membrane bound transporter" evidence="9">
    <location>
        <begin position="445"/>
        <end position="567"/>
    </location>
</feature>
<reference evidence="10 11" key="1">
    <citation type="submission" date="2016-11" db="EMBL/GenBank/DDBJ databases">
        <authorList>
            <person name="Varghese N."/>
            <person name="Submissions S."/>
        </authorList>
    </citation>
    <scope>NUCLEOTIDE SEQUENCE [LARGE SCALE GENOMIC DNA]</scope>
    <source>
        <strain evidence="10 11">DSM 6368</strain>
    </source>
</reference>
<evidence type="ECO:0000259" key="9">
    <source>
        <dbReference type="Pfam" id="PF13515"/>
    </source>
</evidence>
<dbReference type="Pfam" id="PF13515">
    <property type="entry name" value="FUSC_2"/>
    <property type="match status" value="1"/>
</dbReference>
<evidence type="ECO:0000259" key="8">
    <source>
        <dbReference type="Pfam" id="PF12805"/>
    </source>
</evidence>
<comment type="subcellular location">
    <subcellularLocation>
        <location evidence="1">Cell membrane</location>
        <topology evidence="1">Multi-pass membrane protein</topology>
    </subcellularLocation>
</comment>
<feature type="transmembrane region" description="Helical" evidence="7">
    <location>
        <begin position="126"/>
        <end position="144"/>
    </location>
</feature>
<protein>
    <submittedName>
        <fullName evidence="10">Uncharacterized membrane protein YccC</fullName>
    </submittedName>
</protein>
<evidence type="ECO:0000313" key="10">
    <source>
        <dbReference type="EMBL" id="SHL40772.1"/>
    </source>
</evidence>
<keyword evidence="2" id="KW-1003">Cell membrane</keyword>
<feature type="transmembrane region" description="Helical" evidence="7">
    <location>
        <begin position="177"/>
        <end position="197"/>
    </location>
</feature>
<dbReference type="EMBL" id="FRBX01000001">
    <property type="protein sequence ID" value="SHL40772.1"/>
    <property type="molecule type" value="Genomic_DNA"/>
</dbReference>
<feature type="transmembrane region" description="Helical" evidence="7">
    <location>
        <begin position="151"/>
        <end position="171"/>
    </location>
</feature>
<evidence type="ECO:0000256" key="6">
    <source>
        <dbReference type="ARBA" id="ARBA00043993"/>
    </source>
</evidence>
<comment type="similarity">
    <text evidence="6">Belongs to the YccS/YhfK family.</text>
</comment>
<feature type="transmembrane region" description="Helical" evidence="7">
    <location>
        <begin position="67"/>
        <end position="89"/>
    </location>
</feature>
<dbReference type="Proteomes" id="UP000184216">
    <property type="component" value="Unassembled WGS sequence"/>
</dbReference>
<evidence type="ECO:0000256" key="3">
    <source>
        <dbReference type="ARBA" id="ARBA00022692"/>
    </source>
</evidence>
<feature type="domain" description="Integral membrane protein YccS N-terminal" evidence="8">
    <location>
        <begin position="111"/>
        <end position="372"/>
    </location>
</feature>
<evidence type="ECO:0000256" key="1">
    <source>
        <dbReference type="ARBA" id="ARBA00004651"/>
    </source>
</evidence>
<name>A0ABY1IYF6_9FLAO</name>